<feature type="transmembrane region" description="Helical" evidence="15">
    <location>
        <begin position="12"/>
        <end position="32"/>
    </location>
</feature>
<dbReference type="SMART" id="SM00304">
    <property type="entry name" value="HAMP"/>
    <property type="match status" value="1"/>
</dbReference>
<reference evidence="19 20" key="1">
    <citation type="submission" date="2013-04" db="EMBL/GenBank/DDBJ databases">
        <title>The Genome Sequence of Parabacteroides goldsteinii DSM 19448.</title>
        <authorList>
            <consortium name="The Broad Institute Genomics Platform"/>
            <person name="Earl A."/>
            <person name="Ward D."/>
            <person name="Feldgarden M."/>
            <person name="Gevers D."/>
            <person name="Martens E."/>
            <person name="Sakamoto M."/>
            <person name="Benno Y."/>
            <person name="Song Y."/>
            <person name="Liu C."/>
            <person name="Lee J."/>
            <person name="Bolanos M."/>
            <person name="Vaisanen M.L."/>
            <person name="Finegold S.M."/>
            <person name="Walker B."/>
            <person name="Young S."/>
            <person name="Zeng Q."/>
            <person name="Gargeya S."/>
            <person name="Fitzgerald M."/>
            <person name="Haas B."/>
            <person name="Abouelleil A."/>
            <person name="Allen A.W."/>
            <person name="Alvarado L."/>
            <person name="Arachchi H.M."/>
            <person name="Berlin A.M."/>
            <person name="Chapman S.B."/>
            <person name="Gainer-Dewar J."/>
            <person name="Goldberg J."/>
            <person name="Griggs A."/>
            <person name="Gujja S."/>
            <person name="Hansen M."/>
            <person name="Howarth C."/>
            <person name="Imamovic A."/>
            <person name="Ireland A."/>
            <person name="Larimer J."/>
            <person name="McCowan C."/>
            <person name="Murphy C."/>
            <person name="Pearson M."/>
            <person name="Poon T.W."/>
            <person name="Priest M."/>
            <person name="Roberts A."/>
            <person name="Saif S."/>
            <person name="Shea T."/>
            <person name="Sisk P."/>
            <person name="Sykes S."/>
            <person name="Wortman J."/>
            <person name="Nusbaum C."/>
            <person name="Birren B."/>
        </authorList>
    </citation>
    <scope>NUCLEOTIDE SEQUENCE [LARGE SCALE GENOMIC DNA]</scope>
    <source>
        <strain evidence="19 20">DSM 19448</strain>
    </source>
</reference>
<dbReference type="SMART" id="SM00091">
    <property type="entry name" value="PAS"/>
    <property type="match status" value="1"/>
</dbReference>
<dbReference type="PROSITE" id="PS50109">
    <property type="entry name" value="HIS_KIN"/>
    <property type="match status" value="1"/>
</dbReference>
<dbReference type="GO" id="GO:0005524">
    <property type="term" value="F:ATP binding"/>
    <property type="evidence" value="ECO:0007669"/>
    <property type="project" value="UniProtKB-KW"/>
</dbReference>
<dbReference type="InterPro" id="IPR003660">
    <property type="entry name" value="HAMP_dom"/>
</dbReference>
<dbReference type="PROSITE" id="PS50885">
    <property type="entry name" value="HAMP"/>
    <property type="match status" value="1"/>
</dbReference>
<evidence type="ECO:0000256" key="4">
    <source>
        <dbReference type="ARBA" id="ARBA00012438"/>
    </source>
</evidence>
<dbReference type="AlphaFoldDB" id="A0A0F5IK13"/>
<comment type="subcellular location">
    <subcellularLocation>
        <location evidence="3">Cell membrane</location>
    </subcellularLocation>
    <subcellularLocation>
        <location evidence="2">Membrane</location>
        <topology evidence="2">Multi-pass membrane protein</topology>
    </subcellularLocation>
</comment>
<evidence type="ECO:0000256" key="8">
    <source>
        <dbReference type="ARBA" id="ARBA00022692"/>
    </source>
</evidence>
<comment type="caution">
    <text evidence="19">The sequence shown here is derived from an EMBL/GenBank/DDBJ whole genome shotgun (WGS) entry which is preliminary data.</text>
</comment>
<dbReference type="SUPFAM" id="SSF47384">
    <property type="entry name" value="Homodimeric domain of signal transducing histidine kinase"/>
    <property type="match status" value="1"/>
</dbReference>
<feature type="transmembrane region" description="Helical" evidence="15">
    <location>
        <begin position="147"/>
        <end position="169"/>
    </location>
</feature>
<dbReference type="PRINTS" id="PR00344">
    <property type="entry name" value="BCTRLSENSOR"/>
</dbReference>
<dbReference type="Pfam" id="PF00989">
    <property type="entry name" value="PAS"/>
    <property type="match status" value="1"/>
</dbReference>
<evidence type="ECO:0000256" key="9">
    <source>
        <dbReference type="ARBA" id="ARBA00022741"/>
    </source>
</evidence>
<dbReference type="PANTHER" id="PTHR42878">
    <property type="entry name" value="TWO-COMPONENT HISTIDINE KINASE"/>
    <property type="match status" value="1"/>
</dbReference>
<dbReference type="GO" id="GO:0006355">
    <property type="term" value="P:regulation of DNA-templated transcription"/>
    <property type="evidence" value="ECO:0007669"/>
    <property type="project" value="InterPro"/>
</dbReference>
<dbReference type="SUPFAM" id="SSF55874">
    <property type="entry name" value="ATPase domain of HSP90 chaperone/DNA topoisomerase II/histidine kinase"/>
    <property type="match status" value="1"/>
</dbReference>
<dbReference type="STRING" id="927665.HMPREF1535_04949"/>
<dbReference type="GO" id="GO:0005886">
    <property type="term" value="C:plasma membrane"/>
    <property type="evidence" value="ECO:0007669"/>
    <property type="project" value="UniProtKB-SubCell"/>
</dbReference>
<keyword evidence="12 15" id="KW-1133">Transmembrane helix</keyword>
<dbReference type="PROSITE" id="PS50112">
    <property type="entry name" value="PAS"/>
    <property type="match status" value="1"/>
</dbReference>
<evidence type="ECO:0000259" key="17">
    <source>
        <dbReference type="PROSITE" id="PS50112"/>
    </source>
</evidence>
<dbReference type="Pfam" id="PF00672">
    <property type="entry name" value="HAMP"/>
    <property type="match status" value="1"/>
</dbReference>
<evidence type="ECO:0000256" key="3">
    <source>
        <dbReference type="ARBA" id="ARBA00004236"/>
    </source>
</evidence>
<dbReference type="SMART" id="SM00387">
    <property type="entry name" value="HATPase_c"/>
    <property type="match status" value="1"/>
</dbReference>
<dbReference type="Gene3D" id="3.30.450.20">
    <property type="entry name" value="PAS domain"/>
    <property type="match status" value="1"/>
</dbReference>
<evidence type="ECO:0000256" key="5">
    <source>
        <dbReference type="ARBA" id="ARBA00022475"/>
    </source>
</evidence>
<dbReference type="InterPro" id="IPR003661">
    <property type="entry name" value="HisK_dim/P_dom"/>
</dbReference>
<dbReference type="FunFam" id="3.30.565.10:FF:000023">
    <property type="entry name" value="PAS domain-containing sensor histidine kinase"/>
    <property type="match status" value="1"/>
</dbReference>
<dbReference type="CDD" id="cd00130">
    <property type="entry name" value="PAS"/>
    <property type="match status" value="1"/>
</dbReference>
<dbReference type="SUPFAM" id="SSF158472">
    <property type="entry name" value="HAMP domain-like"/>
    <property type="match status" value="1"/>
</dbReference>
<keyword evidence="11" id="KW-0067">ATP-binding</keyword>
<dbReference type="InterPro" id="IPR003594">
    <property type="entry name" value="HATPase_dom"/>
</dbReference>
<dbReference type="HOGENOM" id="CLU_000445_89_2_10"/>
<protein>
    <recommendedName>
        <fullName evidence="4">histidine kinase</fullName>
        <ecNumber evidence="4">2.7.13.3</ecNumber>
    </recommendedName>
</protein>
<dbReference type="CDD" id="cd00082">
    <property type="entry name" value="HisKA"/>
    <property type="match status" value="1"/>
</dbReference>
<feature type="domain" description="HAMP" evidence="18">
    <location>
        <begin position="171"/>
        <end position="223"/>
    </location>
</feature>
<dbReference type="GO" id="GO:0000156">
    <property type="term" value="F:phosphorelay response regulator activity"/>
    <property type="evidence" value="ECO:0007669"/>
    <property type="project" value="TreeGrafter"/>
</dbReference>
<dbReference type="InterPro" id="IPR035965">
    <property type="entry name" value="PAS-like_dom_sf"/>
</dbReference>
<evidence type="ECO:0000256" key="13">
    <source>
        <dbReference type="ARBA" id="ARBA00023012"/>
    </source>
</evidence>
<evidence type="ECO:0000259" key="18">
    <source>
        <dbReference type="PROSITE" id="PS50885"/>
    </source>
</evidence>
<evidence type="ECO:0000256" key="1">
    <source>
        <dbReference type="ARBA" id="ARBA00000085"/>
    </source>
</evidence>
<dbReference type="InterPro" id="IPR005467">
    <property type="entry name" value="His_kinase_dom"/>
</dbReference>
<keyword evidence="8 15" id="KW-0812">Transmembrane</keyword>
<keyword evidence="14 15" id="KW-0472">Membrane</keyword>
<dbReference type="PATRIC" id="fig|927665.4.peg.5077"/>
<evidence type="ECO:0000313" key="19">
    <source>
        <dbReference type="EMBL" id="KKB45665.1"/>
    </source>
</evidence>
<keyword evidence="6" id="KW-0597">Phosphoprotein</keyword>
<keyword evidence="13" id="KW-0902">Two-component regulatory system</keyword>
<dbReference type="InterPro" id="IPR004358">
    <property type="entry name" value="Sig_transdc_His_kin-like_C"/>
</dbReference>
<dbReference type="EC" id="2.7.13.3" evidence="4"/>
<evidence type="ECO:0000259" key="16">
    <source>
        <dbReference type="PROSITE" id="PS50109"/>
    </source>
</evidence>
<dbReference type="InterPro" id="IPR050351">
    <property type="entry name" value="BphY/WalK/GraS-like"/>
</dbReference>
<keyword evidence="10" id="KW-0418">Kinase</keyword>
<evidence type="ECO:0000256" key="10">
    <source>
        <dbReference type="ARBA" id="ARBA00022777"/>
    </source>
</evidence>
<dbReference type="CDD" id="cd00075">
    <property type="entry name" value="HATPase"/>
    <property type="match status" value="1"/>
</dbReference>
<evidence type="ECO:0000256" key="6">
    <source>
        <dbReference type="ARBA" id="ARBA00022553"/>
    </source>
</evidence>
<dbReference type="Gene3D" id="3.30.565.10">
    <property type="entry name" value="Histidine kinase-like ATPase, C-terminal domain"/>
    <property type="match status" value="1"/>
</dbReference>
<evidence type="ECO:0000256" key="11">
    <source>
        <dbReference type="ARBA" id="ARBA00022840"/>
    </source>
</evidence>
<dbReference type="InterPro" id="IPR036890">
    <property type="entry name" value="HATPase_C_sf"/>
</dbReference>
<dbReference type="FunFam" id="1.10.287.130:FF:000068">
    <property type="entry name" value="PAS domain-containing sensor histidine kinase"/>
    <property type="match status" value="1"/>
</dbReference>
<keyword evidence="7" id="KW-0808">Transferase</keyword>
<dbReference type="Proteomes" id="UP000033047">
    <property type="component" value="Unassembled WGS sequence"/>
</dbReference>
<dbReference type="SUPFAM" id="SSF55785">
    <property type="entry name" value="PYP-like sensor domain (PAS domain)"/>
    <property type="match status" value="1"/>
</dbReference>
<gene>
    <name evidence="19" type="ORF">HMPREF1535_04949</name>
</gene>
<dbReference type="GO" id="GO:0030295">
    <property type="term" value="F:protein kinase activator activity"/>
    <property type="evidence" value="ECO:0007669"/>
    <property type="project" value="TreeGrafter"/>
</dbReference>
<comment type="catalytic activity">
    <reaction evidence="1">
        <text>ATP + protein L-histidine = ADP + protein N-phospho-L-histidine.</text>
        <dbReference type="EC" id="2.7.13.3"/>
    </reaction>
</comment>
<sequence>MLQSVSLKIKTKLTYGIGLLFAMIVLLGGLSVKNIYHMSADTQNILADNYNTLLYSRRMLDALERIETDPVARTEFEKNLNLQKENITEVDENDATTHLVTQYESMKKDMNDASIQRVRMALNEVMSLNMASIYRKSQVAEHTAHNALLWICILGIICILIAFAFLIRLPRSINTPIRKLTDGIMEIANHNYEKRLDLGKYEEFAAVANSFNRMAERLTEYRKSTLADIIQGKKYIEAIVNSITEPIIGLDGNRKILFANDVALTILNLKRENVIGKSAAELALKNDLLRRLVRELVQPDEKKEPLKIYADNKESYFKVQYIPIHLTDGQKDVSQYVGDVILLKNITEFKELDSAKTTFISTISHELKTPISAIMMSLKLLEDQRVGDMNNEQRALAESIKESSDRLLEITGELLKMTQVETGKLQLNPKITKPIELIDYAIKANRVQAERFGCHIEVEYPEKISKLFVDSEKIAWVLTNLLSNAIHYTPENGRIIIGARQEGKVVEIFVRDFGKGIDPRYHQSIFDRYFRVPGTKVQGSGLGLAISKDFVEAHGGTIRVESEIGKGSTFIVSFNV</sequence>
<dbReference type="InterPro" id="IPR000014">
    <property type="entry name" value="PAS"/>
</dbReference>
<organism evidence="19 20">
    <name type="scientific">Parabacteroides goldsteinii DSM 19448 = WAL 12034</name>
    <dbReference type="NCBI Taxonomy" id="927665"/>
    <lineage>
        <taxon>Bacteria</taxon>
        <taxon>Pseudomonadati</taxon>
        <taxon>Bacteroidota</taxon>
        <taxon>Bacteroidia</taxon>
        <taxon>Bacteroidales</taxon>
        <taxon>Tannerellaceae</taxon>
        <taxon>Parabacteroides</taxon>
    </lineage>
</organism>
<evidence type="ECO:0000256" key="14">
    <source>
        <dbReference type="ARBA" id="ARBA00023136"/>
    </source>
</evidence>
<evidence type="ECO:0000256" key="15">
    <source>
        <dbReference type="SAM" id="Phobius"/>
    </source>
</evidence>
<evidence type="ECO:0000256" key="12">
    <source>
        <dbReference type="ARBA" id="ARBA00022989"/>
    </source>
</evidence>
<dbReference type="Gene3D" id="6.10.340.10">
    <property type="match status" value="1"/>
</dbReference>
<feature type="domain" description="Histidine kinase" evidence="16">
    <location>
        <begin position="362"/>
        <end position="576"/>
    </location>
</feature>
<name>A0A0F5IK13_9BACT</name>
<dbReference type="PANTHER" id="PTHR42878:SF7">
    <property type="entry name" value="SENSOR HISTIDINE KINASE GLRK"/>
    <property type="match status" value="1"/>
</dbReference>
<dbReference type="SMART" id="SM00388">
    <property type="entry name" value="HisKA"/>
    <property type="match status" value="1"/>
</dbReference>
<accession>A0A0F5IK13</accession>
<evidence type="ECO:0000256" key="7">
    <source>
        <dbReference type="ARBA" id="ARBA00022679"/>
    </source>
</evidence>
<dbReference type="EMBL" id="AQHV01000028">
    <property type="protein sequence ID" value="KKB45665.1"/>
    <property type="molecule type" value="Genomic_DNA"/>
</dbReference>
<keyword evidence="5" id="KW-1003">Cell membrane</keyword>
<dbReference type="Gene3D" id="1.10.287.130">
    <property type="match status" value="1"/>
</dbReference>
<dbReference type="GO" id="GO:0007234">
    <property type="term" value="P:osmosensory signaling via phosphorelay pathway"/>
    <property type="evidence" value="ECO:0007669"/>
    <property type="project" value="TreeGrafter"/>
</dbReference>
<keyword evidence="9" id="KW-0547">Nucleotide-binding</keyword>
<proteinExistence type="predicted"/>
<dbReference type="RefSeq" id="WP_046147854.1">
    <property type="nucleotide sequence ID" value="NZ_KQ033914.1"/>
</dbReference>
<evidence type="ECO:0000256" key="2">
    <source>
        <dbReference type="ARBA" id="ARBA00004141"/>
    </source>
</evidence>
<dbReference type="Pfam" id="PF00512">
    <property type="entry name" value="HisKA"/>
    <property type="match status" value="1"/>
</dbReference>
<feature type="domain" description="PAS" evidence="17">
    <location>
        <begin position="232"/>
        <end position="304"/>
    </location>
</feature>
<dbReference type="InterPro" id="IPR013767">
    <property type="entry name" value="PAS_fold"/>
</dbReference>
<dbReference type="Pfam" id="PF02518">
    <property type="entry name" value="HATPase_c"/>
    <property type="match status" value="1"/>
</dbReference>
<dbReference type="InterPro" id="IPR036097">
    <property type="entry name" value="HisK_dim/P_sf"/>
</dbReference>
<evidence type="ECO:0000313" key="20">
    <source>
        <dbReference type="Proteomes" id="UP000033047"/>
    </source>
</evidence>
<dbReference type="GO" id="GO:0000155">
    <property type="term" value="F:phosphorelay sensor kinase activity"/>
    <property type="evidence" value="ECO:0007669"/>
    <property type="project" value="InterPro"/>
</dbReference>
<dbReference type="CDD" id="cd06225">
    <property type="entry name" value="HAMP"/>
    <property type="match status" value="1"/>
</dbReference>